<evidence type="ECO:0000313" key="3">
    <source>
        <dbReference type="Proteomes" id="UP001302126"/>
    </source>
</evidence>
<name>A0AAN6WLL4_9PEZI</name>
<evidence type="ECO:0000313" key="2">
    <source>
        <dbReference type="EMBL" id="KAK4182592.1"/>
    </source>
</evidence>
<protein>
    <submittedName>
        <fullName evidence="2">Uncharacterized protein</fullName>
    </submittedName>
</protein>
<organism evidence="2 3">
    <name type="scientific">Podospora australis</name>
    <dbReference type="NCBI Taxonomy" id="1536484"/>
    <lineage>
        <taxon>Eukaryota</taxon>
        <taxon>Fungi</taxon>
        <taxon>Dikarya</taxon>
        <taxon>Ascomycota</taxon>
        <taxon>Pezizomycotina</taxon>
        <taxon>Sordariomycetes</taxon>
        <taxon>Sordariomycetidae</taxon>
        <taxon>Sordariales</taxon>
        <taxon>Podosporaceae</taxon>
        <taxon>Podospora</taxon>
    </lineage>
</organism>
<proteinExistence type="predicted"/>
<dbReference type="AlphaFoldDB" id="A0AAN6WLL4"/>
<gene>
    <name evidence="2" type="ORF">QBC35DRAFT_151339</name>
</gene>
<keyword evidence="3" id="KW-1185">Reference proteome</keyword>
<dbReference type="EMBL" id="MU864636">
    <property type="protein sequence ID" value="KAK4182592.1"/>
    <property type="molecule type" value="Genomic_DNA"/>
</dbReference>
<evidence type="ECO:0000256" key="1">
    <source>
        <dbReference type="SAM" id="MobiDB-lite"/>
    </source>
</evidence>
<feature type="compositionally biased region" description="Basic and acidic residues" evidence="1">
    <location>
        <begin position="1"/>
        <end position="10"/>
    </location>
</feature>
<feature type="region of interest" description="Disordered" evidence="1">
    <location>
        <begin position="1"/>
        <end position="30"/>
    </location>
</feature>
<comment type="caution">
    <text evidence="2">The sequence shown here is derived from an EMBL/GenBank/DDBJ whole genome shotgun (WGS) entry which is preliminary data.</text>
</comment>
<feature type="region of interest" description="Disordered" evidence="1">
    <location>
        <begin position="165"/>
        <end position="194"/>
    </location>
</feature>
<reference evidence="2" key="1">
    <citation type="journal article" date="2023" name="Mol. Phylogenet. Evol.">
        <title>Genome-scale phylogeny and comparative genomics of the fungal order Sordariales.</title>
        <authorList>
            <person name="Hensen N."/>
            <person name="Bonometti L."/>
            <person name="Westerberg I."/>
            <person name="Brannstrom I.O."/>
            <person name="Guillou S."/>
            <person name="Cros-Aarteil S."/>
            <person name="Calhoun S."/>
            <person name="Haridas S."/>
            <person name="Kuo A."/>
            <person name="Mondo S."/>
            <person name="Pangilinan J."/>
            <person name="Riley R."/>
            <person name="LaButti K."/>
            <person name="Andreopoulos B."/>
            <person name="Lipzen A."/>
            <person name="Chen C."/>
            <person name="Yan M."/>
            <person name="Daum C."/>
            <person name="Ng V."/>
            <person name="Clum A."/>
            <person name="Steindorff A."/>
            <person name="Ohm R.A."/>
            <person name="Martin F."/>
            <person name="Silar P."/>
            <person name="Natvig D.O."/>
            <person name="Lalanne C."/>
            <person name="Gautier V."/>
            <person name="Ament-Velasquez S.L."/>
            <person name="Kruys A."/>
            <person name="Hutchinson M.I."/>
            <person name="Powell A.J."/>
            <person name="Barry K."/>
            <person name="Miller A.N."/>
            <person name="Grigoriev I.V."/>
            <person name="Debuchy R."/>
            <person name="Gladieux P."/>
            <person name="Hiltunen Thoren M."/>
            <person name="Johannesson H."/>
        </authorList>
    </citation>
    <scope>NUCLEOTIDE SEQUENCE</scope>
    <source>
        <strain evidence="2">PSN309</strain>
    </source>
</reference>
<accession>A0AAN6WLL4</accession>
<reference evidence="2" key="2">
    <citation type="submission" date="2023-05" db="EMBL/GenBank/DDBJ databases">
        <authorList>
            <consortium name="Lawrence Berkeley National Laboratory"/>
            <person name="Steindorff A."/>
            <person name="Hensen N."/>
            <person name="Bonometti L."/>
            <person name="Westerberg I."/>
            <person name="Brannstrom I.O."/>
            <person name="Guillou S."/>
            <person name="Cros-Aarteil S."/>
            <person name="Calhoun S."/>
            <person name="Haridas S."/>
            <person name="Kuo A."/>
            <person name="Mondo S."/>
            <person name="Pangilinan J."/>
            <person name="Riley R."/>
            <person name="Labutti K."/>
            <person name="Andreopoulos B."/>
            <person name="Lipzen A."/>
            <person name="Chen C."/>
            <person name="Yanf M."/>
            <person name="Daum C."/>
            <person name="Ng V."/>
            <person name="Clum A."/>
            <person name="Ohm R."/>
            <person name="Martin F."/>
            <person name="Silar P."/>
            <person name="Natvig D."/>
            <person name="Lalanne C."/>
            <person name="Gautier V."/>
            <person name="Ament-Velasquez S.L."/>
            <person name="Kruys A."/>
            <person name="Hutchinson M.I."/>
            <person name="Powell A.J."/>
            <person name="Barry K."/>
            <person name="Miller A.N."/>
            <person name="Grigoriev I.V."/>
            <person name="Debuchy R."/>
            <person name="Gladieux P."/>
            <person name="Thoren M.H."/>
            <person name="Johannesson H."/>
        </authorList>
    </citation>
    <scope>NUCLEOTIDE SEQUENCE</scope>
    <source>
        <strain evidence="2">PSN309</strain>
    </source>
</reference>
<sequence>MKALFDHTDHPTLYNRKGPPTGKQWESSGKHNIPIPIQAQAVIRYRMVKIHMKLFEVDCLQDFHEVIHCFHSRLFRLRSPKHSLDRFHYFHKYRTGGFWCHLLPPNLDSLVNSAIARQFAENRTRSAVNRPKAYASWPRPGGHSGVQQSRQGALYGLRSARPSSASSYAPESLEDGSANIASKRSHNGGARRMGLPSLVRANSVAERTRELLCKRIL</sequence>
<dbReference type="Proteomes" id="UP001302126">
    <property type="component" value="Unassembled WGS sequence"/>
</dbReference>